<evidence type="ECO:0000256" key="3">
    <source>
        <dbReference type="ARBA" id="ARBA00023163"/>
    </source>
</evidence>
<dbReference type="InterPro" id="IPR009061">
    <property type="entry name" value="DNA-bd_dom_put_sf"/>
</dbReference>
<dbReference type="PANTHER" id="PTHR30204:SF94">
    <property type="entry name" value="HEAVY METAL-DEPENDENT TRANSCRIPTIONAL REGULATOR HI_0293-RELATED"/>
    <property type="match status" value="1"/>
</dbReference>
<dbReference type="PANTHER" id="PTHR30204">
    <property type="entry name" value="REDOX-CYCLING DRUG-SENSING TRANSCRIPTIONAL ACTIVATOR SOXR"/>
    <property type="match status" value="1"/>
</dbReference>
<sequence>MRITEAARATGTTARALRWYEQHGLLDPPRTTAGYRDYGQRELHRIRSIQLLQATGFTLTDLATFVTLLDEPVPDRLAGNGPASPRCATAIATTRARLATLERHLIEITALRDRLATLLDDRPESAEVDQLT</sequence>
<dbReference type="EMBL" id="CP113836">
    <property type="protein sequence ID" value="WAL68685.1"/>
    <property type="molecule type" value="Genomic_DNA"/>
</dbReference>
<feature type="domain" description="HTH merR-type" evidence="4">
    <location>
        <begin position="1"/>
        <end position="68"/>
    </location>
</feature>
<gene>
    <name evidence="5" type="ORF">ORV05_13195</name>
</gene>
<dbReference type="Gene3D" id="1.10.1660.10">
    <property type="match status" value="1"/>
</dbReference>
<evidence type="ECO:0000313" key="6">
    <source>
        <dbReference type="Proteomes" id="UP001163203"/>
    </source>
</evidence>
<dbReference type="PRINTS" id="PR00040">
    <property type="entry name" value="HTHMERR"/>
</dbReference>
<dbReference type="InterPro" id="IPR047057">
    <property type="entry name" value="MerR_fam"/>
</dbReference>
<accession>A0ABY7B8K3</accession>
<evidence type="ECO:0000259" key="4">
    <source>
        <dbReference type="PROSITE" id="PS50937"/>
    </source>
</evidence>
<keyword evidence="1" id="KW-0805">Transcription regulation</keyword>
<dbReference type="SUPFAM" id="SSF46955">
    <property type="entry name" value="Putative DNA-binding domain"/>
    <property type="match status" value="1"/>
</dbReference>
<name>A0ABY7B8K3_9PSEU</name>
<dbReference type="SMART" id="SM00422">
    <property type="entry name" value="HTH_MERR"/>
    <property type="match status" value="1"/>
</dbReference>
<evidence type="ECO:0000256" key="1">
    <source>
        <dbReference type="ARBA" id="ARBA00023015"/>
    </source>
</evidence>
<dbReference type="PROSITE" id="PS50937">
    <property type="entry name" value="HTH_MERR_2"/>
    <property type="match status" value="1"/>
</dbReference>
<dbReference type="RefSeq" id="WP_268758778.1">
    <property type="nucleotide sequence ID" value="NZ_CP113836.1"/>
</dbReference>
<keyword evidence="6" id="KW-1185">Reference proteome</keyword>
<organism evidence="5 6">
    <name type="scientific">Amycolatopsis cynarae</name>
    <dbReference type="NCBI Taxonomy" id="2995223"/>
    <lineage>
        <taxon>Bacteria</taxon>
        <taxon>Bacillati</taxon>
        <taxon>Actinomycetota</taxon>
        <taxon>Actinomycetes</taxon>
        <taxon>Pseudonocardiales</taxon>
        <taxon>Pseudonocardiaceae</taxon>
        <taxon>Amycolatopsis</taxon>
    </lineage>
</organism>
<keyword evidence="2" id="KW-0238">DNA-binding</keyword>
<dbReference type="Proteomes" id="UP001163203">
    <property type="component" value="Chromosome"/>
</dbReference>
<keyword evidence="3" id="KW-0804">Transcription</keyword>
<protein>
    <submittedName>
        <fullName evidence="5">MerR family transcriptional regulator</fullName>
    </submittedName>
</protein>
<dbReference type="InterPro" id="IPR000551">
    <property type="entry name" value="MerR-type_HTH_dom"/>
</dbReference>
<reference evidence="5" key="1">
    <citation type="submission" date="2022-11" db="EMBL/GenBank/DDBJ databases">
        <authorList>
            <person name="Mo P."/>
        </authorList>
    </citation>
    <scope>NUCLEOTIDE SEQUENCE</scope>
    <source>
        <strain evidence="5">HUAS 11-8</strain>
    </source>
</reference>
<evidence type="ECO:0000256" key="2">
    <source>
        <dbReference type="ARBA" id="ARBA00023125"/>
    </source>
</evidence>
<proteinExistence type="predicted"/>
<evidence type="ECO:0000313" key="5">
    <source>
        <dbReference type="EMBL" id="WAL68685.1"/>
    </source>
</evidence>
<dbReference type="Pfam" id="PF13411">
    <property type="entry name" value="MerR_1"/>
    <property type="match status" value="1"/>
</dbReference>